<proteinExistence type="predicted"/>
<dbReference type="Pfam" id="PF14155">
    <property type="entry name" value="DUF4307"/>
    <property type="match status" value="1"/>
</dbReference>
<evidence type="ECO:0000313" key="4">
    <source>
        <dbReference type="Proteomes" id="UP000199213"/>
    </source>
</evidence>
<dbReference type="RefSeq" id="WP_218119842.1">
    <property type="nucleotide sequence ID" value="NZ_FNFM01000001.1"/>
</dbReference>
<evidence type="ECO:0000313" key="3">
    <source>
        <dbReference type="EMBL" id="SDJ68368.1"/>
    </source>
</evidence>
<evidence type="ECO:0000256" key="1">
    <source>
        <dbReference type="SAM" id="MobiDB-lite"/>
    </source>
</evidence>
<dbReference type="InterPro" id="IPR025443">
    <property type="entry name" value="DUF4307"/>
</dbReference>
<sequence>MTSSSEPGSPGTGHGVPEGRYGRRGSGRDRRWPVWLGSALVLALGLVLAVAAYRNFGSAPIDGKASQFDLRDDNTVHITLEVRRDEPSRPAECVVRSRGISGKEAGRKEVYLPPGATTTYVETTLTTSEQPVTGEVFGCSYDVPKYLREGARPSG</sequence>
<dbReference type="AlphaFoldDB" id="A0A1G8VQH9"/>
<keyword evidence="2" id="KW-0472">Membrane</keyword>
<gene>
    <name evidence="3" type="ORF">SAMN04487820_101260</name>
</gene>
<organism evidence="3 4">
    <name type="scientific">Actinopolyspora mzabensis</name>
    <dbReference type="NCBI Taxonomy" id="995066"/>
    <lineage>
        <taxon>Bacteria</taxon>
        <taxon>Bacillati</taxon>
        <taxon>Actinomycetota</taxon>
        <taxon>Actinomycetes</taxon>
        <taxon>Actinopolysporales</taxon>
        <taxon>Actinopolysporaceae</taxon>
        <taxon>Actinopolyspora</taxon>
    </lineage>
</organism>
<evidence type="ECO:0008006" key="5">
    <source>
        <dbReference type="Google" id="ProtNLM"/>
    </source>
</evidence>
<reference evidence="4" key="1">
    <citation type="submission" date="2016-10" db="EMBL/GenBank/DDBJ databases">
        <authorList>
            <person name="Varghese N."/>
            <person name="Submissions S."/>
        </authorList>
    </citation>
    <scope>NUCLEOTIDE SEQUENCE [LARGE SCALE GENOMIC DNA]</scope>
    <source>
        <strain evidence="4">DSM 45460</strain>
    </source>
</reference>
<dbReference type="EMBL" id="FNFM01000001">
    <property type="protein sequence ID" value="SDJ68368.1"/>
    <property type="molecule type" value="Genomic_DNA"/>
</dbReference>
<keyword evidence="2" id="KW-0812">Transmembrane</keyword>
<name>A0A1G8VQH9_ACTMZ</name>
<evidence type="ECO:0000256" key="2">
    <source>
        <dbReference type="SAM" id="Phobius"/>
    </source>
</evidence>
<feature type="region of interest" description="Disordered" evidence="1">
    <location>
        <begin position="1"/>
        <end position="27"/>
    </location>
</feature>
<keyword evidence="4" id="KW-1185">Reference proteome</keyword>
<protein>
    <recommendedName>
        <fullName evidence="5">DUF4307 domain-containing protein</fullName>
    </recommendedName>
</protein>
<accession>A0A1G8VQH9</accession>
<feature type="transmembrane region" description="Helical" evidence="2">
    <location>
        <begin position="32"/>
        <end position="53"/>
    </location>
</feature>
<dbReference type="Proteomes" id="UP000199213">
    <property type="component" value="Unassembled WGS sequence"/>
</dbReference>
<keyword evidence="2" id="KW-1133">Transmembrane helix</keyword>